<proteinExistence type="predicted"/>
<sequence>MSTAQTDLEGADAAPNVDPVSAPRRRARRGARVRIGQGVLIALFALSGVIALSTLFADDPFPAPATVLIASFGALASVLGITAAIGGLDSRVVRAGLWALPLFFVWHVAALGTWVPDAAFAVIAAVGVALASAPRPRRRPA</sequence>
<dbReference type="OrthoDB" id="10003789at2"/>
<feature type="region of interest" description="Disordered" evidence="1">
    <location>
        <begin position="1"/>
        <end position="25"/>
    </location>
</feature>
<accession>A0A6I3M648</accession>
<evidence type="ECO:0000256" key="2">
    <source>
        <dbReference type="SAM" id="Phobius"/>
    </source>
</evidence>
<feature type="transmembrane region" description="Helical" evidence="2">
    <location>
        <begin position="63"/>
        <end position="85"/>
    </location>
</feature>
<evidence type="ECO:0000313" key="4">
    <source>
        <dbReference type="Proteomes" id="UP000433071"/>
    </source>
</evidence>
<dbReference type="Proteomes" id="UP000433071">
    <property type="component" value="Unassembled WGS sequence"/>
</dbReference>
<evidence type="ECO:0000313" key="3">
    <source>
        <dbReference type="EMBL" id="MTH68735.1"/>
    </source>
</evidence>
<keyword evidence="4" id="KW-1185">Reference proteome</keyword>
<dbReference type="AlphaFoldDB" id="A0A6I3M648"/>
<dbReference type="RefSeq" id="WP_155051817.1">
    <property type="nucleotide sequence ID" value="NZ_BAAAIB010000002.1"/>
</dbReference>
<evidence type="ECO:0008006" key="5">
    <source>
        <dbReference type="Google" id="ProtNLM"/>
    </source>
</evidence>
<feature type="transmembrane region" description="Helical" evidence="2">
    <location>
        <begin position="92"/>
        <end position="112"/>
    </location>
</feature>
<organism evidence="3 4">
    <name type="scientific">Agromyces bracchium</name>
    <dbReference type="NCBI Taxonomy" id="88376"/>
    <lineage>
        <taxon>Bacteria</taxon>
        <taxon>Bacillati</taxon>
        <taxon>Actinomycetota</taxon>
        <taxon>Actinomycetes</taxon>
        <taxon>Micrococcales</taxon>
        <taxon>Microbacteriaceae</taxon>
        <taxon>Agromyces</taxon>
    </lineage>
</organism>
<protein>
    <recommendedName>
        <fullName evidence="5">SPW repeat-containing protein</fullName>
    </recommendedName>
</protein>
<comment type="caution">
    <text evidence="3">The sequence shown here is derived from an EMBL/GenBank/DDBJ whole genome shotgun (WGS) entry which is preliminary data.</text>
</comment>
<dbReference type="EMBL" id="WMLB01000023">
    <property type="protein sequence ID" value="MTH68735.1"/>
    <property type="molecule type" value="Genomic_DNA"/>
</dbReference>
<evidence type="ECO:0000256" key="1">
    <source>
        <dbReference type="SAM" id="MobiDB-lite"/>
    </source>
</evidence>
<reference evidence="3 4" key="1">
    <citation type="submission" date="2019-11" db="EMBL/GenBank/DDBJ databases">
        <title>Agromyces kandeliae sp. nov., isolated from mangrove soil.</title>
        <authorList>
            <person name="Wang R."/>
        </authorList>
    </citation>
    <scope>NUCLEOTIDE SEQUENCE [LARGE SCALE GENOMIC DNA]</scope>
    <source>
        <strain evidence="3 4">JCM 11433</strain>
    </source>
</reference>
<keyword evidence="2" id="KW-0472">Membrane</keyword>
<name>A0A6I3M648_9MICO</name>
<feature type="transmembrane region" description="Helical" evidence="2">
    <location>
        <begin position="35"/>
        <end position="57"/>
    </location>
</feature>
<keyword evidence="2" id="KW-1133">Transmembrane helix</keyword>
<keyword evidence="2" id="KW-0812">Transmembrane</keyword>
<gene>
    <name evidence="3" type="ORF">GJ743_10175</name>
</gene>
<feature type="transmembrane region" description="Helical" evidence="2">
    <location>
        <begin position="118"/>
        <end position="134"/>
    </location>
</feature>